<feature type="domain" description="X8" evidence="8">
    <location>
        <begin position="596"/>
        <end position="673"/>
    </location>
</feature>
<dbReference type="Proteomes" id="UP000019132">
    <property type="component" value="Unassembled WGS sequence"/>
</dbReference>
<dbReference type="HOGENOM" id="CLU_020969_0_0_1"/>
<dbReference type="PANTHER" id="PTHR31297">
    <property type="entry name" value="GLUCAN ENDO-1,6-BETA-GLUCOSIDASE B"/>
    <property type="match status" value="1"/>
</dbReference>
<dbReference type="SMART" id="SM00768">
    <property type="entry name" value="X8"/>
    <property type="match status" value="1"/>
</dbReference>
<dbReference type="AlphaFoldDB" id="K3X3M3"/>
<name>K3X3M3_GLOUD</name>
<reference evidence="9" key="3">
    <citation type="submission" date="2015-02" db="UniProtKB">
        <authorList>
            <consortium name="EnsemblProtists"/>
        </authorList>
    </citation>
    <scope>IDENTIFICATION</scope>
    <source>
        <strain evidence="9">DAOM BR144</strain>
    </source>
</reference>
<evidence type="ECO:0000256" key="5">
    <source>
        <dbReference type="SAM" id="MobiDB-lite"/>
    </source>
</evidence>
<feature type="transmembrane region" description="Helical" evidence="6">
    <location>
        <begin position="696"/>
        <end position="717"/>
    </location>
</feature>
<evidence type="ECO:0000256" key="2">
    <source>
        <dbReference type="ARBA" id="ARBA00022729"/>
    </source>
</evidence>
<dbReference type="Gene3D" id="3.20.20.80">
    <property type="entry name" value="Glycosidases"/>
    <property type="match status" value="1"/>
</dbReference>
<dbReference type="EnsemblProtists" id="PYU1_T011822">
    <property type="protein sequence ID" value="PYU1_T011822"/>
    <property type="gene ID" value="PYU1_G011796"/>
</dbReference>
<dbReference type="GO" id="GO:0008422">
    <property type="term" value="F:beta-glucosidase activity"/>
    <property type="evidence" value="ECO:0007669"/>
    <property type="project" value="TreeGrafter"/>
</dbReference>
<dbReference type="InParanoid" id="K3X3M3"/>
<feature type="compositionally biased region" description="Basic and acidic residues" evidence="5">
    <location>
        <begin position="65"/>
        <end position="83"/>
    </location>
</feature>
<reference evidence="10" key="2">
    <citation type="submission" date="2010-04" db="EMBL/GenBank/DDBJ databases">
        <authorList>
            <person name="Buell R."/>
            <person name="Hamilton J."/>
            <person name="Hostetler J."/>
        </authorList>
    </citation>
    <scope>NUCLEOTIDE SEQUENCE [LARGE SCALE GENOMIC DNA]</scope>
    <source>
        <strain evidence="10">DAOM:BR144</strain>
    </source>
</reference>
<dbReference type="STRING" id="431595.K3X3M3"/>
<evidence type="ECO:0000313" key="9">
    <source>
        <dbReference type="EnsemblProtists" id="PYU1_T011822"/>
    </source>
</evidence>
<dbReference type="eggNOG" id="ENOG502QPYU">
    <property type="taxonomic scope" value="Eukaryota"/>
</dbReference>
<evidence type="ECO:0000256" key="6">
    <source>
        <dbReference type="SAM" id="Phobius"/>
    </source>
</evidence>
<dbReference type="PANTHER" id="PTHR31297:SF38">
    <property type="entry name" value="X8 DOMAIN-CONTAINING PROTEIN"/>
    <property type="match status" value="1"/>
</dbReference>
<reference evidence="10" key="1">
    <citation type="journal article" date="2010" name="Genome Biol.">
        <title>Genome sequence of the necrotrophic plant pathogen Pythium ultimum reveals original pathogenicity mechanisms and effector repertoire.</title>
        <authorList>
            <person name="Levesque C.A."/>
            <person name="Brouwer H."/>
            <person name="Cano L."/>
            <person name="Hamilton J.P."/>
            <person name="Holt C."/>
            <person name="Huitema E."/>
            <person name="Raffaele S."/>
            <person name="Robideau G.P."/>
            <person name="Thines M."/>
            <person name="Win J."/>
            <person name="Zerillo M.M."/>
            <person name="Beakes G.W."/>
            <person name="Boore J.L."/>
            <person name="Busam D."/>
            <person name="Dumas B."/>
            <person name="Ferriera S."/>
            <person name="Fuerstenberg S.I."/>
            <person name="Gachon C.M."/>
            <person name="Gaulin E."/>
            <person name="Govers F."/>
            <person name="Grenville-Briggs L."/>
            <person name="Horner N."/>
            <person name="Hostetler J."/>
            <person name="Jiang R.H."/>
            <person name="Johnson J."/>
            <person name="Krajaejun T."/>
            <person name="Lin H."/>
            <person name="Meijer H.J."/>
            <person name="Moore B."/>
            <person name="Morris P."/>
            <person name="Phuntmart V."/>
            <person name="Puiu D."/>
            <person name="Shetty J."/>
            <person name="Stajich J.E."/>
            <person name="Tripathy S."/>
            <person name="Wawra S."/>
            <person name="van West P."/>
            <person name="Whitty B.R."/>
            <person name="Coutinho P.M."/>
            <person name="Henrissat B."/>
            <person name="Martin F."/>
            <person name="Thomas P.D."/>
            <person name="Tyler B.M."/>
            <person name="De Vries R.P."/>
            <person name="Kamoun S."/>
            <person name="Yandell M."/>
            <person name="Tisserat N."/>
            <person name="Buell C.R."/>
        </authorList>
    </citation>
    <scope>NUCLEOTIDE SEQUENCE</scope>
    <source>
        <strain evidence="10">DAOM:BR144</strain>
    </source>
</reference>
<feature type="chain" id="PRO_5003868526" description="X8 domain-containing protein" evidence="7">
    <location>
        <begin position="29"/>
        <end position="737"/>
    </location>
</feature>
<dbReference type="Pfam" id="PF07983">
    <property type="entry name" value="X8"/>
    <property type="match status" value="1"/>
</dbReference>
<comment type="similarity">
    <text evidence="1">Belongs to the glycosyl hydrolase 5 (cellulase A) family.</text>
</comment>
<evidence type="ECO:0000256" key="7">
    <source>
        <dbReference type="SAM" id="SignalP"/>
    </source>
</evidence>
<protein>
    <recommendedName>
        <fullName evidence="8">X8 domain-containing protein</fullName>
    </recommendedName>
</protein>
<dbReference type="GO" id="GO:0009251">
    <property type="term" value="P:glucan catabolic process"/>
    <property type="evidence" value="ECO:0007669"/>
    <property type="project" value="TreeGrafter"/>
</dbReference>
<dbReference type="VEuPathDB" id="FungiDB:PYU1_G011796"/>
<dbReference type="InterPro" id="IPR017853">
    <property type="entry name" value="GH"/>
</dbReference>
<evidence type="ECO:0000313" key="10">
    <source>
        <dbReference type="Proteomes" id="UP000019132"/>
    </source>
</evidence>
<keyword evidence="6" id="KW-0472">Membrane</keyword>
<keyword evidence="4" id="KW-0326">Glycosidase</keyword>
<keyword evidence="3" id="KW-0378">Hydrolase</keyword>
<dbReference type="SUPFAM" id="SSF51445">
    <property type="entry name" value="(Trans)glycosidases"/>
    <property type="match status" value="1"/>
</dbReference>
<dbReference type="InterPro" id="IPR050386">
    <property type="entry name" value="Glycosyl_hydrolase_5"/>
</dbReference>
<dbReference type="InterPro" id="IPR012946">
    <property type="entry name" value="X8"/>
</dbReference>
<organism evidence="9 10">
    <name type="scientific">Globisporangium ultimum (strain ATCC 200006 / CBS 805.95 / DAOM BR144)</name>
    <name type="common">Pythium ultimum</name>
    <dbReference type="NCBI Taxonomy" id="431595"/>
    <lineage>
        <taxon>Eukaryota</taxon>
        <taxon>Sar</taxon>
        <taxon>Stramenopiles</taxon>
        <taxon>Oomycota</taxon>
        <taxon>Peronosporomycetes</taxon>
        <taxon>Pythiales</taxon>
        <taxon>Pythiaceae</taxon>
        <taxon>Globisporangium</taxon>
    </lineage>
</organism>
<evidence type="ECO:0000259" key="8">
    <source>
        <dbReference type="SMART" id="SM00768"/>
    </source>
</evidence>
<keyword evidence="2 7" id="KW-0732">Signal</keyword>
<accession>K3X3M3</accession>
<dbReference type="OMA" id="SVAKWSI"/>
<keyword evidence="10" id="KW-1185">Reference proteome</keyword>
<keyword evidence="6" id="KW-0812">Transmembrane</keyword>
<sequence length="737" mass="81748">MLGGVRVKKAALLCVALIATLSSSAVLADDAVQAAAPAATNIVQPAPTQEVKTDAPVTTAAPTEKPTEKSSEKPTEKSSEKHDAKWYWENEQDPRFKAASGDFKNFKPDDETQTCSHDTHATPFNRQVRGANLGGWLVLEPWLTPSLFYQFLSTQERFGDKAPEKTAMDQYTFCTALGPEEANRQLRIHWANWVTEDDIKEMADAGVNSLRVPVGDWMFTPYEPYIGCTDGAVEELDRVADLAQKYNIDLLLDIHGLIGSQNGFDNSGKASAVKWTSLASTQPVGTTTFEHWPIRMAEWAGTFDPVNHNYSSINYNNLNQSLTAVAEIINRYANHPAILGLQPVNEPWELTPIQVLKDYYWKSYKRVKALAPHWKFVLHDSFRFGVQYWSTFMKGCPDIALDTHIYQAWMNPGTQADFFSNACQQKYTITTMENALMPVIVGEWSLGTDNCAMWLNGFNDNLPGFPKVMCKLEKCPIDSTYLGKGFPGTPLDVTKPIQGPYGTGVSGPSFGKCPITSDSAFEQDDDIEFTRNLNLKKLNAFALGHGWYFWNFKTEIGTKWNFLALIRQGAFPKNITSYSDKDGVFSACDKEDKGEFVCAAKRGVKAYELKNGLAFACNAPGMDCKDIKKRFLTLEEQCDWAFNEYWHLNRESGATCDFGGAAHLLNIPDKDLPTPNETATHSSGDGVDSLAHGSSIGIIGLVGVGVVVVGITATAIYRWKQRRSRRGQYSPIGGRRA</sequence>
<dbReference type="GO" id="GO:0005576">
    <property type="term" value="C:extracellular region"/>
    <property type="evidence" value="ECO:0007669"/>
    <property type="project" value="TreeGrafter"/>
</dbReference>
<proteinExistence type="inferred from homology"/>
<evidence type="ECO:0000256" key="3">
    <source>
        <dbReference type="ARBA" id="ARBA00022801"/>
    </source>
</evidence>
<dbReference type="InterPro" id="IPR001547">
    <property type="entry name" value="Glyco_hydro_5"/>
</dbReference>
<feature type="signal peptide" evidence="7">
    <location>
        <begin position="1"/>
        <end position="28"/>
    </location>
</feature>
<dbReference type="GO" id="GO:0009986">
    <property type="term" value="C:cell surface"/>
    <property type="evidence" value="ECO:0007669"/>
    <property type="project" value="TreeGrafter"/>
</dbReference>
<evidence type="ECO:0000256" key="4">
    <source>
        <dbReference type="ARBA" id="ARBA00023295"/>
    </source>
</evidence>
<keyword evidence="6" id="KW-1133">Transmembrane helix</keyword>
<dbReference type="Pfam" id="PF00150">
    <property type="entry name" value="Cellulase"/>
    <property type="match status" value="1"/>
</dbReference>
<feature type="region of interest" description="Disordered" evidence="5">
    <location>
        <begin position="45"/>
        <end position="83"/>
    </location>
</feature>
<evidence type="ECO:0000256" key="1">
    <source>
        <dbReference type="ARBA" id="ARBA00005641"/>
    </source>
</evidence>
<dbReference type="EMBL" id="GL376637">
    <property type="status" value="NOT_ANNOTATED_CDS"/>
    <property type="molecule type" value="Genomic_DNA"/>
</dbReference>